<evidence type="ECO:0000313" key="2">
    <source>
        <dbReference type="EMBL" id="RMZ67521.1"/>
    </source>
</evidence>
<proteinExistence type="predicted"/>
<organism evidence="2 3">
    <name type="scientific">Pyrenophora seminiperda CCB06</name>
    <dbReference type="NCBI Taxonomy" id="1302712"/>
    <lineage>
        <taxon>Eukaryota</taxon>
        <taxon>Fungi</taxon>
        <taxon>Dikarya</taxon>
        <taxon>Ascomycota</taxon>
        <taxon>Pezizomycotina</taxon>
        <taxon>Dothideomycetes</taxon>
        <taxon>Pleosporomycetidae</taxon>
        <taxon>Pleosporales</taxon>
        <taxon>Pleosporineae</taxon>
        <taxon>Pleosporaceae</taxon>
        <taxon>Pyrenophora</taxon>
    </lineage>
</organism>
<protein>
    <submittedName>
        <fullName evidence="2">Uncharacterized protein</fullName>
    </submittedName>
</protein>
<keyword evidence="3" id="KW-1185">Reference proteome</keyword>
<name>A0A3M7LZ90_9PLEO</name>
<feature type="region of interest" description="Disordered" evidence="1">
    <location>
        <begin position="1"/>
        <end position="24"/>
    </location>
</feature>
<sequence>MAPSKASEIPKGMSAPADPAAPSILTTFPPELRNSVYKQLFPAYGLIMLHDSTAYRCALIATHSKNPHLRGALDDDLWSMGASEREELFECEFQTASQVEIGKLTS</sequence>
<gene>
    <name evidence="2" type="ORF">GMOD_00001456</name>
</gene>
<evidence type="ECO:0000313" key="3">
    <source>
        <dbReference type="Proteomes" id="UP000265663"/>
    </source>
</evidence>
<dbReference type="Proteomes" id="UP000265663">
    <property type="component" value="Unassembled WGS sequence"/>
</dbReference>
<dbReference type="EMBL" id="KE747810">
    <property type="protein sequence ID" value="RMZ67521.1"/>
    <property type="molecule type" value="Genomic_DNA"/>
</dbReference>
<dbReference type="OrthoDB" id="3798351at2759"/>
<dbReference type="AlphaFoldDB" id="A0A3M7LZ90"/>
<reference evidence="2 3" key="1">
    <citation type="journal article" date="2014" name="PLoS ONE">
        <title>De novo Genome Assembly of the Fungal Plant Pathogen Pyrenophora semeniperda.</title>
        <authorList>
            <person name="Soliai M.M."/>
            <person name="Meyer S.E."/>
            <person name="Udall J.A."/>
            <person name="Elzinga D.E."/>
            <person name="Hermansen R.A."/>
            <person name="Bodily P.M."/>
            <person name="Hart A.A."/>
            <person name="Coleman C.E."/>
        </authorList>
    </citation>
    <scope>NUCLEOTIDE SEQUENCE [LARGE SCALE GENOMIC DNA]</scope>
    <source>
        <strain evidence="2 3">CCB06</strain>
        <tissue evidence="2">Mycelium</tissue>
    </source>
</reference>
<evidence type="ECO:0000256" key="1">
    <source>
        <dbReference type="SAM" id="MobiDB-lite"/>
    </source>
</evidence>
<accession>A0A3M7LZ90</accession>